<sequence length="81" mass="9426">MTNMNTNTVSTHETYYLYHSIVLCNYIKQIHKNVWPSTDSTKHNICIEITILFCMTNIPYLLKQLFKLPVNSTCDLVLFPG</sequence>
<name>A0A0L8FHA4_OCTBM</name>
<gene>
    <name evidence="1" type="ORF">OCBIM_22020405mg</name>
</gene>
<evidence type="ECO:0000313" key="1">
    <source>
        <dbReference type="EMBL" id="KOF63068.1"/>
    </source>
</evidence>
<dbReference type="AlphaFoldDB" id="A0A0L8FHA4"/>
<organism evidence="1">
    <name type="scientific">Octopus bimaculoides</name>
    <name type="common">California two-spotted octopus</name>
    <dbReference type="NCBI Taxonomy" id="37653"/>
    <lineage>
        <taxon>Eukaryota</taxon>
        <taxon>Metazoa</taxon>
        <taxon>Spiralia</taxon>
        <taxon>Lophotrochozoa</taxon>
        <taxon>Mollusca</taxon>
        <taxon>Cephalopoda</taxon>
        <taxon>Coleoidea</taxon>
        <taxon>Octopodiformes</taxon>
        <taxon>Octopoda</taxon>
        <taxon>Incirrata</taxon>
        <taxon>Octopodidae</taxon>
        <taxon>Octopus</taxon>
    </lineage>
</organism>
<accession>A0A0L8FHA4</accession>
<reference evidence="1" key="1">
    <citation type="submission" date="2015-07" db="EMBL/GenBank/DDBJ databases">
        <title>MeaNS - Measles Nucleotide Surveillance Program.</title>
        <authorList>
            <person name="Tran T."/>
            <person name="Druce J."/>
        </authorList>
    </citation>
    <scope>NUCLEOTIDE SEQUENCE</scope>
    <source>
        <strain evidence="1">UCB-OBI-ISO-001</strain>
        <tissue evidence="1">Gonad</tissue>
    </source>
</reference>
<dbReference type="EMBL" id="KQ431665">
    <property type="protein sequence ID" value="KOF63068.1"/>
    <property type="molecule type" value="Genomic_DNA"/>
</dbReference>
<protein>
    <submittedName>
        <fullName evidence="1">Uncharacterized protein</fullName>
    </submittedName>
</protein>
<proteinExistence type="predicted"/>